<dbReference type="CDD" id="cd04301">
    <property type="entry name" value="NAT_SF"/>
    <property type="match status" value="1"/>
</dbReference>
<keyword evidence="5" id="KW-1185">Reference proteome</keyword>
<dbReference type="RefSeq" id="WP_219082475.1">
    <property type="nucleotide sequence ID" value="NZ_JAHBBD010000020.1"/>
</dbReference>
<proteinExistence type="predicted"/>
<dbReference type="EMBL" id="JAHBBD010000020">
    <property type="protein sequence ID" value="MBW3083388.1"/>
    <property type="molecule type" value="Genomic_DNA"/>
</dbReference>
<evidence type="ECO:0000256" key="2">
    <source>
        <dbReference type="ARBA" id="ARBA00023315"/>
    </source>
</evidence>
<evidence type="ECO:0000313" key="5">
    <source>
        <dbReference type="Proteomes" id="UP000812844"/>
    </source>
</evidence>
<accession>A0ABS6WA62</accession>
<keyword evidence="1" id="KW-0808">Transferase</keyword>
<feature type="domain" description="N-acetyltransferase" evidence="3">
    <location>
        <begin position="61"/>
        <end position="229"/>
    </location>
</feature>
<dbReference type="PANTHER" id="PTHR43877">
    <property type="entry name" value="AMINOALKYLPHOSPHONATE N-ACETYLTRANSFERASE-RELATED-RELATED"/>
    <property type="match status" value="1"/>
</dbReference>
<evidence type="ECO:0000313" key="4">
    <source>
        <dbReference type="EMBL" id="MBW3083388.1"/>
    </source>
</evidence>
<reference evidence="4 5" key="1">
    <citation type="submission" date="2021-05" db="EMBL/GenBank/DDBJ databases">
        <title>Phylogenetic classification of ten novel species belonging to the genus Bifidobacterium comprising B. colchicus sp. nov., B. abeli sp. nov., B. bicoloris sp. nov., B. guerezis sp. nov., B. rosaliae sp. nov., B. santillanensis sp. nov., B. argentati sp. nov., B. amazzoni sp. nov., B. pluviali sp. nov., and B. pinnaculum sp. nov.</title>
        <authorList>
            <person name="Lugli G.A."/>
            <person name="Ruiz Garcia L."/>
            <person name="Margolles A."/>
            <person name="Ventura M."/>
        </authorList>
    </citation>
    <scope>NUCLEOTIDE SEQUENCE [LARGE SCALE GENOMIC DNA]</scope>
    <source>
        <strain evidence="4 5">6T3</strain>
    </source>
</reference>
<dbReference type="PANTHER" id="PTHR43877:SF1">
    <property type="entry name" value="ACETYLTRANSFERASE"/>
    <property type="match status" value="1"/>
</dbReference>
<name>A0ABS6WA62_9BIFI</name>
<dbReference type="Pfam" id="PF00583">
    <property type="entry name" value="Acetyltransf_1"/>
    <property type="match status" value="1"/>
</dbReference>
<gene>
    <name evidence="4" type="ORF">KIH73_08440</name>
</gene>
<organism evidence="4 5">
    <name type="scientific">Bifidobacterium phasiani</name>
    <dbReference type="NCBI Taxonomy" id="2834431"/>
    <lineage>
        <taxon>Bacteria</taxon>
        <taxon>Bacillati</taxon>
        <taxon>Actinomycetota</taxon>
        <taxon>Actinomycetes</taxon>
        <taxon>Bifidobacteriales</taxon>
        <taxon>Bifidobacteriaceae</taxon>
        <taxon>Bifidobacterium</taxon>
    </lineage>
</organism>
<dbReference type="InterPro" id="IPR000182">
    <property type="entry name" value="GNAT_dom"/>
</dbReference>
<dbReference type="InterPro" id="IPR050832">
    <property type="entry name" value="Bact_Acetyltransf"/>
</dbReference>
<protein>
    <submittedName>
        <fullName evidence="4">GNAT family N-acetyltransferase</fullName>
    </submittedName>
</protein>
<sequence>MSGAEWSEAGAADGGRPAADVAADGGVTLGRTTAKNMTDDAARHCAMRCGVAADGAADGDLSLRRCDEGDVAALCAIGAETFRDTFADTSAADDMAAYLRDAYAGPVILAELRTAGSEFYLAYRGAEPAGFLKLNFGAAQNEDMGPGMMEIERLYVRVGHKRHGVGGMMMRFALDRGRAEGCRGAWLGVWEHNEPAKAFYTRMGFAFIGSHVFTVGSDDQTDLLMSRMY</sequence>
<evidence type="ECO:0000259" key="3">
    <source>
        <dbReference type="PROSITE" id="PS51186"/>
    </source>
</evidence>
<keyword evidence="2" id="KW-0012">Acyltransferase</keyword>
<dbReference type="Proteomes" id="UP000812844">
    <property type="component" value="Unassembled WGS sequence"/>
</dbReference>
<evidence type="ECO:0000256" key="1">
    <source>
        <dbReference type="ARBA" id="ARBA00022679"/>
    </source>
</evidence>
<dbReference type="PROSITE" id="PS51186">
    <property type="entry name" value="GNAT"/>
    <property type="match status" value="1"/>
</dbReference>
<comment type="caution">
    <text evidence="4">The sequence shown here is derived from an EMBL/GenBank/DDBJ whole genome shotgun (WGS) entry which is preliminary data.</text>
</comment>